<sequence>VCGVVANTPETIAVMLALASLGAIWSSISPDFGAAGVVERFEQVSPKMLFLADGYFVKGKWMGEEMTATARDIVHQLGFDDKLGNVVVSRSVVSSFRLHRARRIAYG</sequence>
<keyword evidence="2" id="KW-1185">Reference proteome</keyword>
<dbReference type="InterPro" id="IPR042099">
    <property type="entry name" value="ANL_N_sf"/>
</dbReference>
<evidence type="ECO:0000313" key="2">
    <source>
        <dbReference type="Proteomes" id="UP000553632"/>
    </source>
</evidence>
<dbReference type="Proteomes" id="UP000553632">
    <property type="component" value="Unassembled WGS sequence"/>
</dbReference>
<protein>
    <submittedName>
        <fullName evidence="1">Uncharacterized protein</fullName>
    </submittedName>
</protein>
<feature type="non-terminal residue" evidence="1">
    <location>
        <position position="1"/>
    </location>
</feature>
<accession>A0A7J6TF78</accession>
<dbReference type="PANTHER" id="PTHR42921">
    <property type="entry name" value="ACETOACETYL-COA SYNTHETASE"/>
    <property type="match status" value="1"/>
</dbReference>
<proteinExistence type="predicted"/>
<dbReference type="Gene3D" id="3.40.50.12780">
    <property type="entry name" value="N-terminal domain of ligase-like"/>
    <property type="match status" value="1"/>
</dbReference>
<dbReference type="EMBL" id="JABANO010011484">
    <property type="protein sequence ID" value="KAF4743412.1"/>
    <property type="molecule type" value="Genomic_DNA"/>
</dbReference>
<evidence type="ECO:0000313" key="1">
    <source>
        <dbReference type="EMBL" id="KAF4743412.1"/>
    </source>
</evidence>
<gene>
    <name evidence="1" type="ORF">FOZ63_021503</name>
</gene>
<dbReference type="PANTHER" id="PTHR42921:SF1">
    <property type="entry name" value="ACETOACETYL-COA SYNTHETASE"/>
    <property type="match status" value="1"/>
</dbReference>
<dbReference type="AlphaFoldDB" id="A0A7J6TF78"/>
<name>A0A7J6TF78_PEROL</name>
<reference evidence="1 2" key="1">
    <citation type="submission" date="2020-04" db="EMBL/GenBank/DDBJ databases">
        <title>Perkinsus olseni comparative genomics.</title>
        <authorList>
            <person name="Bogema D.R."/>
        </authorList>
    </citation>
    <scope>NUCLEOTIDE SEQUENCE [LARGE SCALE GENOMIC DNA]</scope>
    <source>
        <strain evidence="1 2">ATCC PRA-207</strain>
    </source>
</reference>
<dbReference type="GO" id="GO:0030729">
    <property type="term" value="F:acetoacetate-CoA ligase activity"/>
    <property type="evidence" value="ECO:0007669"/>
    <property type="project" value="TreeGrafter"/>
</dbReference>
<organism evidence="1 2">
    <name type="scientific">Perkinsus olseni</name>
    <name type="common">Perkinsus atlanticus</name>
    <dbReference type="NCBI Taxonomy" id="32597"/>
    <lineage>
        <taxon>Eukaryota</taxon>
        <taxon>Sar</taxon>
        <taxon>Alveolata</taxon>
        <taxon>Perkinsozoa</taxon>
        <taxon>Perkinsea</taxon>
        <taxon>Perkinsida</taxon>
        <taxon>Perkinsidae</taxon>
        <taxon>Perkinsus</taxon>
    </lineage>
</organism>
<dbReference type="SUPFAM" id="SSF56801">
    <property type="entry name" value="Acetyl-CoA synthetase-like"/>
    <property type="match status" value="1"/>
</dbReference>
<comment type="caution">
    <text evidence="1">The sequence shown here is derived from an EMBL/GenBank/DDBJ whole genome shotgun (WGS) entry which is preliminary data.</text>
</comment>